<feature type="domain" description="NlpC/P60" evidence="7">
    <location>
        <begin position="22"/>
        <end position="143"/>
    </location>
</feature>
<keyword evidence="2" id="KW-0645">Protease</keyword>
<evidence type="ECO:0000256" key="3">
    <source>
        <dbReference type="ARBA" id="ARBA00022801"/>
    </source>
</evidence>
<feature type="region of interest" description="Disordered" evidence="5">
    <location>
        <begin position="155"/>
        <end position="194"/>
    </location>
</feature>
<evidence type="ECO:0000259" key="7">
    <source>
        <dbReference type="PROSITE" id="PS51935"/>
    </source>
</evidence>
<evidence type="ECO:0000256" key="6">
    <source>
        <dbReference type="SAM" id="SignalP"/>
    </source>
</evidence>
<evidence type="ECO:0000313" key="9">
    <source>
        <dbReference type="Proteomes" id="UP000426246"/>
    </source>
</evidence>
<evidence type="ECO:0000256" key="5">
    <source>
        <dbReference type="SAM" id="MobiDB-lite"/>
    </source>
</evidence>
<dbReference type="InterPro" id="IPR038765">
    <property type="entry name" value="Papain-like_cys_pep_sf"/>
</dbReference>
<sequence length="194" mass="21224">MKKASLFVLALFLSFSFMVGSASAATELDAKIEKVMGVRYLAAGTTPKGFDCSGFTRYIFAQFDIDLSHSSRTQAITGEKVAKSDLRAGDLVFFETGGAGISHVGIYVGDGYFIHSASSSGVTKNKLSEKYYAKRYVTARRIMSDKAYATIATEKEEKPVVKKDNTDKPKVDQEEPQSNDDDQDTVPVVDQEES</sequence>
<organism evidence="8 9">
    <name type="scientific">Paenibacillus psychroresistens</name>
    <dbReference type="NCBI Taxonomy" id="1778678"/>
    <lineage>
        <taxon>Bacteria</taxon>
        <taxon>Bacillati</taxon>
        <taxon>Bacillota</taxon>
        <taxon>Bacilli</taxon>
        <taxon>Bacillales</taxon>
        <taxon>Paenibacillaceae</taxon>
        <taxon>Paenibacillus</taxon>
    </lineage>
</organism>
<dbReference type="EMBL" id="CP034235">
    <property type="protein sequence ID" value="QGQ99242.1"/>
    <property type="molecule type" value="Genomic_DNA"/>
</dbReference>
<dbReference type="PANTHER" id="PTHR47053:SF1">
    <property type="entry name" value="MUREIN DD-ENDOPEPTIDASE MEPH-RELATED"/>
    <property type="match status" value="1"/>
</dbReference>
<reference evidence="9" key="1">
    <citation type="submission" date="2018-11" db="EMBL/GenBank/DDBJ databases">
        <title>Complete genome sequence of Paenibacillus sp. ML311-T8.</title>
        <authorList>
            <person name="Nam Y.-D."/>
            <person name="Kang J."/>
            <person name="Chung W.-H."/>
            <person name="Park Y.S."/>
        </authorList>
    </citation>
    <scope>NUCLEOTIDE SEQUENCE [LARGE SCALE GENOMIC DNA]</scope>
    <source>
        <strain evidence="9">ML311-T8</strain>
    </source>
</reference>
<evidence type="ECO:0000256" key="2">
    <source>
        <dbReference type="ARBA" id="ARBA00022670"/>
    </source>
</evidence>
<dbReference type="SUPFAM" id="SSF54001">
    <property type="entry name" value="Cysteine proteinases"/>
    <property type="match status" value="1"/>
</dbReference>
<feature type="compositionally biased region" description="Acidic residues" evidence="5">
    <location>
        <begin position="174"/>
        <end position="194"/>
    </location>
</feature>
<dbReference type="Pfam" id="PF00877">
    <property type="entry name" value="NLPC_P60"/>
    <property type="match status" value="1"/>
</dbReference>
<dbReference type="RefSeq" id="WP_155704352.1">
    <property type="nucleotide sequence ID" value="NZ_CP034235.1"/>
</dbReference>
<dbReference type="OrthoDB" id="9813118at2"/>
<dbReference type="GO" id="GO:0006508">
    <property type="term" value="P:proteolysis"/>
    <property type="evidence" value="ECO:0007669"/>
    <property type="project" value="UniProtKB-KW"/>
</dbReference>
<dbReference type="AlphaFoldDB" id="A0A6B8RTZ0"/>
<feature type="compositionally biased region" description="Basic and acidic residues" evidence="5">
    <location>
        <begin position="155"/>
        <end position="173"/>
    </location>
</feature>
<gene>
    <name evidence="8" type="ORF">EHS13_32460</name>
</gene>
<evidence type="ECO:0000256" key="4">
    <source>
        <dbReference type="ARBA" id="ARBA00022807"/>
    </source>
</evidence>
<dbReference type="Proteomes" id="UP000426246">
    <property type="component" value="Chromosome"/>
</dbReference>
<keyword evidence="3" id="KW-0378">Hydrolase</keyword>
<dbReference type="InterPro" id="IPR000064">
    <property type="entry name" value="NLP_P60_dom"/>
</dbReference>
<dbReference type="PANTHER" id="PTHR47053">
    <property type="entry name" value="MUREIN DD-ENDOPEPTIDASE MEPH-RELATED"/>
    <property type="match status" value="1"/>
</dbReference>
<dbReference type="InterPro" id="IPR051202">
    <property type="entry name" value="Peptidase_C40"/>
</dbReference>
<feature type="chain" id="PRO_5025421245" evidence="6">
    <location>
        <begin position="25"/>
        <end position="194"/>
    </location>
</feature>
<feature type="signal peptide" evidence="6">
    <location>
        <begin position="1"/>
        <end position="24"/>
    </location>
</feature>
<evidence type="ECO:0000256" key="1">
    <source>
        <dbReference type="ARBA" id="ARBA00007074"/>
    </source>
</evidence>
<keyword evidence="9" id="KW-1185">Reference proteome</keyword>
<accession>A0A6B8RTZ0</accession>
<evidence type="ECO:0000313" key="8">
    <source>
        <dbReference type="EMBL" id="QGQ99242.1"/>
    </source>
</evidence>
<comment type="similarity">
    <text evidence="1">Belongs to the peptidase C40 family.</text>
</comment>
<dbReference type="PROSITE" id="PS51935">
    <property type="entry name" value="NLPC_P60"/>
    <property type="match status" value="1"/>
</dbReference>
<proteinExistence type="inferred from homology"/>
<protein>
    <submittedName>
        <fullName evidence="8">NlpC/P60 family protein</fullName>
    </submittedName>
</protein>
<dbReference type="KEGG" id="ppsc:EHS13_32460"/>
<keyword evidence="6" id="KW-0732">Signal</keyword>
<name>A0A6B8RTZ0_9BACL</name>
<dbReference type="Gene3D" id="3.90.1720.10">
    <property type="entry name" value="endopeptidase domain like (from Nostoc punctiforme)"/>
    <property type="match status" value="1"/>
</dbReference>
<dbReference type="GO" id="GO:0008234">
    <property type="term" value="F:cysteine-type peptidase activity"/>
    <property type="evidence" value="ECO:0007669"/>
    <property type="project" value="UniProtKB-KW"/>
</dbReference>
<keyword evidence="4" id="KW-0788">Thiol protease</keyword>